<sequence length="436" mass="47414">MSAQRIVRAFFAHGLGQAVSVFAQVVSVPLFLSVWGAAKYGEWILISTIPTYLALSDLGLSTVAANEMDQRAAVGDYDRLQVIYRTLTATVALFVFAVLIASGLAWWTFGGGFHVFRFMSSNEVRFVALILIGDVCLSVMYGPHTAALRSANCYALSVGILNVTRFMALTLGLVALLIFKTPIAVALGMLAARLIGYVAQQIVKNRYCPWATLFPLTIDWRWLKKSLIPSLAFLGFPLSNGLNFQGILWVIGTALGPAQVAVFSTMRTLTRVAVQMMNLLSNSVWSEVSKLFAVGRKGDVKKIKRKLTLVTIMVATAAGIAMSQWGGRFYAAWTGKHITFDAPLFDVLLLSMVANSLWQSSSIFVIAINRHMRFAFAYLVAAIGAIAIGLFAVRHGGLVSVAICLLGLDVFLVAFGEYEVSQEYSEKSHEGAVLNG</sequence>
<dbReference type="EMBL" id="FSRU01000001">
    <property type="protein sequence ID" value="SIO03756.1"/>
    <property type="molecule type" value="Genomic_DNA"/>
</dbReference>
<evidence type="ECO:0000256" key="6">
    <source>
        <dbReference type="SAM" id="Phobius"/>
    </source>
</evidence>
<name>A0A1N6G886_9BURK</name>
<keyword evidence="4 6" id="KW-1133">Transmembrane helix</keyword>
<comment type="subcellular location">
    <subcellularLocation>
        <location evidence="1">Cell membrane</location>
        <topology evidence="1">Multi-pass membrane protein</topology>
    </subcellularLocation>
</comment>
<feature type="transmembrane region" description="Helical" evidence="6">
    <location>
        <begin position="86"/>
        <end position="109"/>
    </location>
</feature>
<feature type="transmembrane region" description="Helical" evidence="6">
    <location>
        <begin position="347"/>
        <end position="368"/>
    </location>
</feature>
<evidence type="ECO:0000313" key="7">
    <source>
        <dbReference type="EMBL" id="SIO03756.1"/>
    </source>
</evidence>
<feature type="transmembrane region" description="Helical" evidence="6">
    <location>
        <begin position="124"/>
        <end position="142"/>
    </location>
</feature>
<evidence type="ECO:0000256" key="5">
    <source>
        <dbReference type="ARBA" id="ARBA00023136"/>
    </source>
</evidence>
<dbReference type="Proteomes" id="UP000185151">
    <property type="component" value="Unassembled WGS sequence"/>
</dbReference>
<feature type="transmembrane region" description="Helical" evidence="6">
    <location>
        <begin position="12"/>
        <end position="37"/>
    </location>
</feature>
<reference evidence="7 8" key="1">
    <citation type="submission" date="2016-11" db="EMBL/GenBank/DDBJ databases">
        <authorList>
            <person name="Jaros S."/>
            <person name="Januszkiewicz K."/>
            <person name="Wedrychowicz H."/>
        </authorList>
    </citation>
    <scope>NUCLEOTIDE SEQUENCE [LARGE SCALE GENOMIC DNA]</scope>
    <source>
        <strain evidence="7 8">GAS95</strain>
    </source>
</reference>
<evidence type="ECO:0000313" key="8">
    <source>
        <dbReference type="Proteomes" id="UP000185151"/>
    </source>
</evidence>
<feature type="transmembrane region" description="Helical" evidence="6">
    <location>
        <begin position="375"/>
        <end position="393"/>
    </location>
</feature>
<proteinExistence type="predicted"/>
<keyword evidence="2" id="KW-1003">Cell membrane</keyword>
<protein>
    <submittedName>
        <fullName evidence="7">Membrane protein involved in the export of O-antigen and teichoic acid</fullName>
    </submittedName>
</protein>
<dbReference type="PANTHER" id="PTHR30250">
    <property type="entry name" value="PST FAMILY PREDICTED COLANIC ACID TRANSPORTER"/>
    <property type="match status" value="1"/>
</dbReference>
<evidence type="ECO:0000256" key="4">
    <source>
        <dbReference type="ARBA" id="ARBA00022989"/>
    </source>
</evidence>
<evidence type="ECO:0000256" key="2">
    <source>
        <dbReference type="ARBA" id="ARBA00022475"/>
    </source>
</evidence>
<feature type="transmembrane region" description="Helical" evidence="6">
    <location>
        <begin position="243"/>
        <end position="263"/>
    </location>
</feature>
<feature type="transmembrane region" description="Helical" evidence="6">
    <location>
        <begin position="43"/>
        <end position="65"/>
    </location>
</feature>
<feature type="transmembrane region" description="Helical" evidence="6">
    <location>
        <begin position="307"/>
        <end position="327"/>
    </location>
</feature>
<dbReference type="AlphaFoldDB" id="A0A1N6G886"/>
<accession>A0A1N6G886</accession>
<feature type="transmembrane region" description="Helical" evidence="6">
    <location>
        <begin position="399"/>
        <end position="418"/>
    </location>
</feature>
<dbReference type="GO" id="GO:0005886">
    <property type="term" value="C:plasma membrane"/>
    <property type="evidence" value="ECO:0007669"/>
    <property type="project" value="UniProtKB-SubCell"/>
</dbReference>
<dbReference type="RefSeq" id="WP_171991584.1">
    <property type="nucleotide sequence ID" value="NZ_FSRU01000001.1"/>
</dbReference>
<keyword evidence="8" id="KW-1185">Reference proteome</keyword>
<dbReference type="InterPro" id="IPR050833">
    <property type="entry name" value="Poly_Biosynth_Transport"/>
</dbReference>
<dbReference type="PANTHER" id="PTHR30250:SF26">
    <property type="entry name" value="PSMA PROTEIN"/>
    <property type="match status" value="1"/>
</dbReference>
<keyword evidence="5 6" id="KW-0472">Membrane</keyword>
<organism evidence="7 8">
    <name type="scientific">Paraburkholderia phenazinium</name>
    <dbReference type="NCBI Taxonomy" id="60549"/>
    <lineage>
        <taxon>Bacteria</taxon>
        <taxon>Pseudomonadati</taxon>
        <taxon>Pseudomonadota</taxon>
        <taxon>Betaproteobacteria</taxon>
        <taxon>Burkholderiales</taxon>
        <taxon>Burkholderiaceae</taxon>
        <taxon>Paraburkholderia</taxon>
    </lineage>
</organism>
<keyword evidence="3 6" id="KW-0812">Transmembrane</keyword>
<evidence type="ECO:0000256" key="1">
    <source>
        <dbReference type="ARBA" id="ARBA00004651"/>
    </source>
</evidence>
<gene>
    <name evidence="7" type="ORF">SAMN05444165_0620</name>
</gene>
<evidence type="ECO:0000256" key="3">
    <source>
        <dbReference type="ARBA" id="ARBA00022692"/>
    </source>
</evidence>